<proteinExistence type="predicted"/>
<organism evidence="3">
    <name type="scientific">bioreactor metagenome</name>
    <dbReference type="NCBI Taxonomy" id="1076179"/>
    <lineage>
        <taxon>unclassified sequences</taxon>
        <taxon>metagenomes</taxon>
        <taxon>ecological metagenomes</taxon>
    </lineage>
</organism>
<dbReference type="InterPro" id="IPR050417">
    <property type="entry name" value="Sugar_Epim/Isomerase"/>
</dbReference>
<dbReference type="AlphaFoldDB" id="A0A645G030"/>
<dbReference type="InterPro" id="IPR036237">
    <property type="entry name" value="Xyl_isomerase-like_sf"/>
</dbReference>
<feature type="domain" description="Xylose isomerase-like TIM barrel" evidence="2">
    <location>
        <begin position="25"/>
        <end position="238"/>
    </location>
</feature>
<dbReference type="PANTHER" id="PTHR43489">
    <property type="entry name" value="ISOMERASE"/>
    <property type="match status" value="1"/>
</dbReference>
<dbReference type="PANTHER" id="PTHR43489:SF3">
    <property type="entry name" value="XYLOSE ISOMERASE DOMAIN PROTEIN TIM BARREL"/>
    <property type="match status" value="1"/>
</dbReference>
<dbReference type="EMBL" id="VSSQ01066740">
    <property type="protein sequence ID" value="MPN19229.1"/>
    <property type="molecule type" value="Genomic_DNA"/>
</dbReference>
<sequence>MKTMKLSAPDWCFFPKGADPDAYYRKLKAMGYSGVEMVEPERWQSAKNAGLEIVNLAGPGMADGMNRRENRRKLSDEILRLTESAAKNAIPYLIVFSGNKGDLSYKEGLENCLEGYGALLDQMKGSGVKLLFEMLNSFDHKDYQADTESFGFELARKLDNENFRLLYDIYHMVRGGCDPLRNLEEKLPYIAHFHVASLEGRKFPEPDGAIDYKAFFAAVPEGRFRGYVGMEFFPADSGRDLTRAADMFLDAAE</sequence>
<dbReference type="Gene3D" id="3.20.20.150">
    <property type="entry name" value="Divalent-metal-dependent TIM barrel enzymes"/>
    <property type="match status" value="1"/>
</dbReference>
<dbReference type="SUPFAM" id="SSF51658">
    <property type="entry name" value="Xylose isomerase-like"/>
    <property type="match status" value="1"/>
</dbReference>
<dbReference type="GO" id="GO:0016853">
    <property type="term" value="F:isomerase activity"/>
    <property type="evidence" value="ECO:0007669"/>
    <property type="project" value="UniProtKB-KW"/>
</dbReference>
<accession>A0A645G030</accession>
<reference evidence="3" key="1">
    <citation type="submission" date="2019-08" db="EMBL/GenBank/DDBJ databases">
        <authorList>
            <person name="Kucharzyk K."/>
            <person name="Murdoch R.W."/>
            <person name="Higgins S."/>
            <person name="Loffler F."/>
        </authorList>
    </citation>
    <scope>NUCLEOTIDE SEQUENCE</scope>
</reference>
<evidence type="ECO:0000259" key="2">
    <source>
        <dbReference type="Pfam" id="PF01261"/>
    </source>
</evidence>
<protein>
    <recommendedName>
        <fullName evidence="2">Xylose isomerase-like TIM barrel domain-containing protein</fullName>
    </recommendedName>
</protein>
<name>A0A645G030_9ZZZZ</name>
<evidence type="ECO:0000256" key="1">
    <source>
        <dbReference type="ARBA" id="ARBA00023235"/>
    </source>
</evidence>
<gene>
    <name evidence="3" type="ORF">SDC9_166595</name>
</gene>
<evidence type="ECO:0000313" key="3">
    <source>
        <dbReference type="EMBL" id="MPN19229.1"/>
    </source>
</evidence>
<dbReference type="Pfam" id="PF01261">
    <property type="entry name" value="AP_endonuc_2"/>
    <property type="match status" value="1"/>
</dbReference>
<dbReference type="InterPro" id="IPR013022">
    <property type="entry name" value="Xyl_isomerase-like_TIM-brl"/>
</dbReference>
<keyword evidence="1" id="KW-0413">Isomerase</keyword>
<comment type="caution">
    <text evidence="3">The sequence shown here is derived from an EMBL/GenBank/DDBJ whole genome shotgun (WGS) entry which is preliminary data.</text>
</comment>